<feature type="compositionally biased region" description="Basic and acidic residues" evidence="1">
    <location>
        <begin position="58"/>
        <end position="69"/>
    </location>
</feature>
<evidence type="ECO:0000256" key="1">
    <source>
        <dbReference type="SAM" id="MobiDB-lite"/>
    </source>
</evidence>
<keyword evidence="4" id="KW-1185">Reference proteome</keyword>
<feature type="signal peptide" evidence="2">
    <location>
        <begin position="1"/>
        <end position="33"/>
    </location>
</feature>
<organism evidence="3 4">
    <name type="scientific">Nocardia vermiculata</name>
    <dbReference type="NCBI Taxonomy" id="257274"/>
    <lineage>
        <taxon>Bacteria</taxon>
        <taxon>Bacillati</taxon>
        <taxon>Actinomycetota</taxon>
        <taxon>Actinomycetes</taxon>
        <taxon>Mycobacteriales</taxon>
        <taxon>Nocardiaceae</taxon>
        <taxon>Nocardia</taxon>
    </lineage>
</organism>
<gene>
    <name evidence="3" type="ORF">HGA08_22700</name>
</gene>
<feature type="region of interest" description="Disordered" evidence="1">
    <location>
        <begin position="42"/>
        <end position="71"/>
    </location>
</feature>
<name>A0A846Y6X2_9NOCA</name>
<evidence type="ECO:0000313" key="3">
    <source>
        <dbReference type="EMBL" id="NKY53018.1"/>
    </source>
</evidence>
<reference evidence="3 4" key="1">
    <citation type="submission" date="2020-04" db="EMBL/GenBank/DDBJ databases">
        <title>MicrobeNet Type strains.</title>
        <authorList>
            <person name="Nicholson A.C."/>
        </authorList>
    </citation>
    <scope>NUCLEOTIDE SEQUENCE [LARGE SCALE GENOMIC DNA]</scope>
    <source>
        <strain evidence="3 4">JCM 12354</strain>
    </source>
</reference>
<proteinExistence type="predicted"/>
<dbReference type="EMBL" id="JAAXOP010000015">
    <property type="protein sequence ID" value="NKY53018.1"/>
    <property type="molecule type" value="Genomic_DNA"/>
</dbReference>
<keyword evidence="2" id="KW-0732">Signal</keyword>
<protein>
    <recommendedName>
        <fullName evidence="5">DUF732 domain-containing protein</fullName>
    </recommendedName>
</protein>
<evidence type="ECO:0000313" key="4">
    <source>
        <dbReference type="Proteomes" id="UP000565711"/>
    </source>
</evidence>
<feature type="chain" id="PRO_5032459535" description="DUF732 domain-containing protein" evidence="2">
    <location>
        <begin position="34"/>
        <end position="111"/>
    </location>
</feature>
<dbReference type="Proteomes" id="UP000565711">
    <property type="component" value="Unassembled WGS sequence"/>
</dbReference>
<dbReference type="RefSeq" id="WP_067873207.1">
    <property type="nucleotide sequence ID" value="NZ_JAAXOP010000015.1"/>
</dbReference>
<sequence length="111" mass="11346">MTHRPRLRSLIAVAGATLLTLGPGLLIAAPAEAAPAVVTPVLDSDYPLGGDSENPGAPEKDPQAERAEKFGGNTVTDLIELGGKTATNLIEMGTDVLKCGLNVVAPTVQCD</sequence>
<comment type="caution">
    <text evidence="3">The sequence shown here is derived from an EMBL/GenBank/DDBJ whole genome shotgun (WGS) entry which is preliminary data.</text>
</comment>
<evidence type="ECO:0000256" key="2">
    <source>
        <dbReference type="SAM" id="SignalP"/>
    </source>
</evidence>
<dbReference type="AlphaFoldDB" id="A0A846Y6X2"/>
<accession>A0A846Y6X2</accession>
<evidence type="ECO:0008006" key="5">
    <source>
        <dbReference type="Google" id="ProtNLM"/>
    </source>
</evidence>